<organism evidence="5 6">
    <name type="scientific">Gregarina niphandrodes</name>
    <name type="common">Septate eugregarine</name>
    <dbReference type="NCBI Taxonomy" id="110365"/>
    <lineage>
        <taxon>Eukaryota</taxon>
        <taxon>Sar</taxon>
        <taxon>Alveolata</taxon>
        <taxon>Apicomplexa</taxon>
        <taxon>Conoidasida</taxon>
        <taxon>Gregarinasina</taxon>
        <taxon>Eugregarinorida</taxon>
        <taxon>Gregarinidae</taxon>
        <taxon>Gregarina</taxon>
    </lineage>
</organism>
<name>A0A023BAL1_GRENI</name>
<dbReference type="Gene3D" id="1.10.1070.11">
    <property type="entry name" value="Phosphatidylinositol 3-/4-kinase, catalytic domain"/>
    <property type="match status" value="1"/>
</dbReference>
<dbReference type="GeneID" id="22911498"/>
<feature type="compositionally biased region" description="Polar residues" evidence="3">
    <location>
        <begin position="208"/>
        <end position="218"/>
    </location>
</feature>
<proteinExistence type="predicted"/>
<dbReference type="eggNOG" id="KOG0903">
    <property type="taxonomic scope" value="Eukaryota"/>
</dbReference>
<dbReference type="EMBL" id="AFNH02000299">
    <property type="protein sequence ID" value="EZG78271.1"/>
    <property type="molecule type" value="Genomic_DNA"/>
</dbReference>
<keyword evidence="1 5" id="KW-0808">Transferase</keyword>
<dbReference type="InterPro" id="IPR011009">
    <property type="entry name" value="Kinase-like_dom_sf"/>
</dbReference>
<feature type="compositionally biased region" description="Acidic residues" evidence="3">
    <location>
        <begin position="323"/>
        <end position="334"/>
    </location>
</feature>
<accession>A0A023BAL1</accession>
<feature type="compositionally biased region" description="Pro residues" evidence="3">
    <location>
        <begin position="424"/>
        <end position="436"/>
    </location>
</feature>
<dbReference type="GO" id="GO:0046854">
    <property type="term" value="P:phosphatidylinositol phosphate biosynthetic process"/>
    <property type="evidence" value="ECO:0007669"/>
    <property type="project" value="InterPro"/>
</dbReference>
<reference evidence="5" key="1">
    <citation type="submission" date="2013-12" db="EMBL/GenBank/DDBJ databases">
        <authorList>
            <person name="Omoto C.K."/>
            <person name="Sibley D."/>
            <person name="Venepally P."/>
            <person name="Hadjithomas M."/>
            <person name="Karamycheva S."/>
            <person name="Brunk B."/>
            <person name="Roos D."/>
            <person name="Caler E."/>
            <person name="Lorenzi H."/>
        </authorList>
    </citation>
    <scope>NUCLEOTIDE SEQUENCE</scope>
</reference>
<feature type="compositionally biased region" description="Basic residues" evidence="3">
    <location>
        <begin position="231"/>
        <end position="240"/>
    </location>
</feature>
<feature type="region of interest" description="Disordered" evidence="3">
    <location>
        <begin position="200"/>
        <end position="291"/>
    </location>
</feature>
<keyword evidence="2" id="KW-0418">Kinase</keyword>
<evidence type="ECO:0000256" key="2">
    <source>
        <dbReference type="ARBA" id="ARBA00022777"/>
    </source>
</evidence>
<feature type="region of interest" description="Disordered" evidence="3">
    <location>
        <begin position="528"/>
        <end position="612"/>
    </location>
</feature>
<keyword evidence="6" id="KW-1185">Reference proteome</keyword>
<dbReference type="GO" id="GO:0004430">
    <property type="term" value="F:1-phosphatidylinositol 4-kinase activity"/>
    <property type="evidence" value="ECO:0007669"/>
    <property type="project" value="UniProtKB-EC"/>
</dbReference>
<dbReference type="InterPro" id="IPR036940">
    <property type="entry name" value="PI3/4_kinase_cat_sf"/>
</dbReference>
<dbReference type="PANTHER" id="PTHR10048:SF22">
    <property type="entry name" value="PHOSPHATIDYLINOSITOL 4-KINASE BETA"/>
    <property type="match status" value="1"/>
</dbReference>
<dbReference type="InterPro" id="IPR018936">
    <property type="entry name" value="PI3/4_kinase_CS"/>
</dbReference>
<dbReference type="Gene3D" id="3.30.1010.10">
    <property type="entry name" value="Phosphatidylinositol 3-kinase Catalytic Subunit, Chain A, domain 4"/>
    <property type="match status" value="1"/>
</dbReference>
<dbReference type="InterPro" id="IPR015433">
    <property type="entry name" value="PI3/4_kinase"/>
</dbReference>
<dbReference type="Pfam" id="PF00454">
    <property type="entry name" value="PI3_PI4_kinase"/>
    <property type="match status" value="1"/>
</dbReference>
<comment type="caution">
    <text evidence="5">The sequence shown here is derived from an EMBL/GenBank/DDBJ whole genome shotgun (WGS) entry which is preliminary data.</text>
</comment>
<dbReference type="PROSITE" id="PS00915">
    <property type="entry name" value="PI3_4_KINASE_1"/>
    <property type="match status" value="1"/>
</dbReference>
<protein>
    <submittedName>
        <fullName evidence="5">Phosphatidylinositol 4-kinase</fullName>
        <ecNumber evidence="5">2.7.1.67</ecNumber>
    </submittedName>
</protein>
<evidence type="ECO:0000256" key="1">
    <source>
        <dbReference type="ARBA" id="ARBA00022679"/>
    </source>
</evidence>
<dbReference type="SMART" id="SM00146">
    <property type="entry name" value="PI3Kc"/>
    <property type="match status" value="1"/>
</dbReference>
<dbReference type="RefSeq" id="XP_011129376.1">
    <property type="nucleotide sequence ID" value="XM_011131074.1"/>
</dbReference>
<feature type="domain" description="PI3K/PI4K catalytic" evidence="4">
    <location>
        <begin position="643"/>
        <end position="914"/>
    </location>
</feature>
<dbReference type="SUPFAM" id="SSF56112">
    <property type="entry name" value="Protein kinase-like (PK-like)"/>
    <property type="match status" value="1"/>
</dbReference>
<dbReference type="GO" id="GO:0005737">
    <property type="term" value="C:cytoplasm"/>
    <property type="evidence" value="ECO:0007669"/>
    <property type="project" value="TreeGrafter"/>
</dbReference>
<dbReference type="Proteomes" id="UP000019763">
    <property type="component" value="Unassembled WGS sequence"/>
</dbReference>
<dbReference type="AlphaFoldDB" id="A0A023BAL1"/>
<sequence length="914" mass="100893">MVPGAKVKIPTAYQKMGTPFQYASFAKEYHGVLHNNRELQPWIAPQRRCEYFNTLDRFITTIIEVSNKAAAEPDRKLRVELVKKFLESVDEWLFCRRCVVAASEGVFGMTGIALPFARFSSTAASDTDFLIRPTSPTQSAQGTIGNPLQVLRVNVEEAKVFSSRRRAPYLLVFELGDLDEDLQDVPIHALQRALAVKQKQSERALRNQPLSSQNTRLQSYKRGETVVLTQRPRRDKKRRPSRDTLARQQTKHDTAADASPDADKSEPDQTVSGAEGSRAEGSRAEGSGVGVGLDIVGDQAGSVKDAAVGGLRSSSSSSYSSEMSEEESSVDEEREMGVINEFKFEWSNMYVYDAILTTLRERQLYVPPFLDRPLTSEEWQIINDPALNTTCCIACYPSLPSPTINGSSPNLAGVVSSTSSSPRPASPQPGTSPSPRQPERAGCMSAEALRPVSRSMYPGCSFVCEYCGGTKVFYEAIKNESPVDPIKRSLGVGSRRASPAPVVPPYPESLSRPVGLLATGGAVVIQRRRGSEISPSEKLGSLVRSASTGPNKSTEECRSTPLIEGAGVPESSTGGPYTASGFLDVGKKSEAGSSSSSPAQSTPAVKTELDPDPAAGKSLVQLKLPDETPEKQAKRLRRAIWGELWAEKVERIRKESPFGRFKTWRCGAVLVKGGDDVRQELLASQLIQVVVQVFKTADLPLWLYPYEILVTGANCGIMEFVPDTQSIDAVKQKFGIDSLHKIFEAAFSDNLEKARKNFIESHAAYSLVSYLLQVKDRHNGNLLLTAEGRLLHIDYGFMLTNSPGYVNFETSPFKLSGELMAIIGGPDSENFEYFRELMVQGFLELRKYYERILLIVEMMFTGKFTPFPYPPFPYPPFPYPPFPSLQLIFPLQRQKCRASLETLKQLYKVSKIDS</sequence>
<feature type="compositionally biased region" description="Low complexity" evidence="3">
    <location>
        <begin position="313"/>
        <end position="322"/>
    </location>
</feature>
<evidence type="ECO:0000259" key="4">
    <source>
        <dbReference type="PROSITE" id="PS50290"/>
    </source>
</evidence>
<dbReference type="OrthoDB" id="10264149at2759"/>
<feature type="region of interest" description="Disordered" evidence="3">
    <location>
        <begin position="305"/>
        <end position="334"/>
    </location>
</feature>
<feature type="region of interest" description="Disordered" evidence="3">
    <location>
        <begin position="410"/>
        <end position="442"/>
    </location>
</feature>
<dbReference type="GO" id="GO:0048015">
    <property type="term" value="P:phosphatidylinositol-mediated signaling"/>
    <property type="evidence" value="ECO:0007669"/>
    <property type="project" value="TreeGrafter"/>
</dbReference>
<dbReference type="PROSITE" id="PS00916">
    <property type="entry name" value="PI3_4_KINASE_2"/>
    <property type="match status" value="1"/>
</dbReference>
<dbReference type="GO" id="GO:0016020">
    <property type="term" value="C:membrane"/>
    <property type="evidence" value="ECO:0007669"/>
    <property type="project" value="TreeGrafter"/>
</dbReference>
<dbReference type="PANTHER" id="PTHR10048">
    <property type="entry name" value="PHOSPHATIDYLINOSITOL KINASE"/>
    <property type="match status" value="1"/>
</dbReference>
<dbReference type="EC" id="2.7.1.67" evidence="5"/>
<evidence type="ECO:0000256" key="3">
    <source>
        <dbReference type="SAM" id="MobiDB-lite"/>
    </source>
</evidence>
<dbReference type="VEuPathDB" id="CryptoDB:GNI_038930"/>
<dbReference type="PROSITE" id="PS50290">
    <property type="entry name" value="PI3_4_KINASE_3"/>
    <property type="match status" value="1"/>
</dbReference>
<gene>
    <name evidence="5" type="ORF">GNI_038930</name>
</gene>
<feature type="compositionally biased region" description="Basic and acidic residues" evidence="3">
    <location>
        <begin position="241"/>
        <end position="267"/>
    </location>
</feature>
<evidence type="ECO:0000313" key="5">
    <source>
        <dbReference type="EMBL" id="EZG78271.1"/>
    </source>
</evidence>
<evidence type="ECO:0000313" key="6">
    <source>
        <dbReference type="Proteomes" id="UP000019763"/>
    </source>
</evidence>
<dbReference type="InterPro" id="IPR000403">
    <property type="entry name" value="PI3/4_kinase_cat_dom"/>
</dbReference>